<dbReference type="AlphaFoldDB" id="A0AAV7TBM9"/>
<dbReference type="EMBL" id="JANPWB010000007">
    <property type="protein sequence ID" value="KAJ1173501.1"/>
    <property type="molecule type" value="Genomic_DNA"/>
</dbReference>
<accession>A0AAV7TBM9</accession>
<comment type="caution">
    <text evidence="1">The sequence shown here is derived from an EMBL/GenBank/DDBJ whole genome shotgun (WGS) entry which is preliminary data.</text>
</comment>
<name>A0AAV7TBM9_PLEWA</name>
<dbReference type="Proteomes" id="UP001066276">
    <property type="component" value="Chromosome 4_1"/>
</dbReference>
<evidence type="ECO:0000313" key="2">
    <source>
        <dbReference type="Proteomes" id="UP001066276"/>
    </source>
</evidence>
<sequence length="85" mass="9754">MVTRPDRDLTADKKKGRFWKLLFNHTERLRAKERPGRWGGTEPSNKCGALAIPNTKRTKELKGEIKLRCALLKECLGWAQKSSTM</sequence>
<gene>
    <name evidence="1" type="ORF">NDU88_005333</name>
</gene>
<organism evidence="1 2">
    <name type="scientific">Pleurodeles waltl</name>
    <name type="common">Iberian ribbed newt</name>
    <dbReference type="NCBI Taxonomy" id="8319"/>
    <lineage>
        <taxon>Eukaryota</taxon>
        <taxon>Metazoa</taxon>
        <taxon>Chordata</taxon>
        <taxon>Craniata</taxon>
        <taxon>Vertebrata</taxon>
        <taxon>Euteleostomi</taxon>
        <taxon>Amphibia</taxon>
        <taxon>Batrachia</taxon>
        <taxon>Caudata</taxon>
        <taxon>Salamandroidea</taxon>
        <taxon>Salamandridae</taxon>
        <taxon>Pleurodelinae</taxon>
        <taxon>Pleurodeles</taxon>
    </lineage>
</organism>
<reference evidence="1" key="1">
    <citation type="journal article" date="2022" name="bioRxiv">
        <title>Sequencing and chromosome-scale assembly of the giantPleurodeles waltlgenome.</title>
        <authorList>
            <person name="Brown T."/>
            <person name="Elewa A."/>
            <person name="Iarovenko S."/>
            <person name="Subramanian E."/>
            <person name="Araus A.J."/>
            <person name="Petzold A."/>
            <person name="Susuki M."/>
            <person name="Suzuki K.-i.T."/>
            <person name="Hayashi T."/>
            <person name="Toyoda A."/>
            <person name="Oliveira C."/>
            <person name="Osipova E."/>
            <person name="Leigh N.D."/>
            <person name="Simon A."/>
            <person name="Yun M.H."/>
        </authorList>
    </citation>
    <scope>NUCLEOTIDE SEQUENCE</scope>
    <source>
        <strain evidence="1">20211129_DDA</strain>
        <tissue evidence="1">Liver</tissue>
    </source>
</reference>
<proteinExistence type="predicted"/>
<protein>
    <submittedName>
        <fullName evidence="1">Uncharacterized protein</fullName>
    </submittedName>
</protein>
<keyword evidence="2" id="KW-1185">Reference proteome</keyword>
<evidence type="ECO:0000313" key="1">
    <source>
        <dbReference type="EMBL" id="KAJ1173501.1"/>
    </source>
</evidence>